<keyword evidence="2" id="KW-1185">Reference proteome</keyword>
<proteinExistence type="predicted"/>
<dbReference type="EMBL" id="CM037619">
    <property type="protein sequence ID" value="KAH8008141.1"/>
    <property type="molecule type" value="Genomic_DNA"/>
</dbReference>
<dbReference type="Proteomes" id="UP000827872">
    <property type="component" value="Linkage Group LG06"/>
</dbReference>
<accession>A0ACB8FRU8</accession>
<name>A0ACB8FRU8_9SAUR</name>
<gene>
    <name evidence="1" type="ORF">K3G42_028051</name>
</gene>
<comment type="caution">
    <text evidence="1">The sequence shown here is derived from an EMBL/GenBank/DDBJ whole genome shotgun (WGS) entry which is preliminary data.</text>
</comment>
<evidence type="ECO:0000313" key="2">
    <source>
        <dbReference type="Proteomes" id="UP000827872"/>
    </source>
</evidence>
<protein>
    <submittedName>
        <fullName evidence="1">Uncharacterized protein</fullName>
    </submittedName>
</protein>
<organism evidence="1 2">
    <name type="scientific">Sphaerodactylus townsendi</name>
    <dbReference type="NCBI Taxonomy" id="933632"/>
    <lineage>
        <taxon>Eukaryota</taxon>
        <taxon>Metazoa</taxon>
        <taxon>Chordata</taxon>
        <taxon>Craniata</taxon>
        <taxon>Vertebrata</taxon>
        <taxon>Euteleostomi</taxon>
        <taxon>Lepidosauria</taxon>
        <taxon>Squamata</taxon>
        <taxon>Bifurcata</taxon>
        <taxon>Gekkota</taxon>
        <taxon>Sphaerodactylidae</taxon>
        <taxon>Sphaerodactylus</taxon>
    </lineage>
</organism>
<sequence>MDARDPETVKSFSSSKGAPSEPLKQFYKGELLALGITQIFIGILEITCGLIVEMVDRPSLYDIAFKITYCPGILYIISGSLSVAAARNPRISLVKGMLGMNIVSAVAAGIGLVGSSLFMNFQSRPRRSDSWCASNINDTKLIQVCQENSIVPYATVYNVIAMLLALTILEFGITIVSAAFGCATVCRNNYSETVIRES</sequence>
<evidence type="ECO:0000313" key="1">
    <source>
        <dbReference type="EMBL" id="KAH8008141.1"/>
    </source>
</evidence>
<reference evidence="1" key="1">
    <citation type="submission" date="2021-08" db="EMBL/GenBank/DDBJ databases">
        <title>The first chromosome-level gecko genome reveals the dynamic sex chromosomes of Neotropical dwarf geckos (Sphaerodactylidae: Sphaerodactylus).</title>
        <authorList>
            <person name="Pinto B.J."/>
            <person name="Keating S.E."/>
            <person name="Gamble T."/>
        </authorList>
    </citation>
    <scope>NUCLEOTIDE SEQUENCE</scope>
    <source>
        <strain evidence="1">TG3544</strain>
    </source>
</reference>